<feature type="compositionally biased region" description="Polar residues" evidence="1">
    <location>
        <begin position="80"/>
        <end position="95"/>
    </location>
</feature>
<accession>A0A9Q3GHB0</accession>
<sequence length="105" mass="11299">MTPTRSGSNYSIQSNGSGAGNSSQKSKRHKCQPKGEAQMEDSQTFTSSQRPELFPTGNNRDKPVSVQELVCGSKAAGVGTSANSLDRQNELISSSEEVHWPRSDI</sequence>
<proteinExistence type="predicted"/>
<feature type="compositionally biased region" description="Basic and acidic residues" evidence="1">
    <location>
        <begin position="96"/>
        <end position="105"/>
    </location>
</feature>
<evidence type="ECO:0000313" key="3">
    <source>
        <dbReference type="Proteomes" id="UP000765509"/>
    </source>
</evidence>
<organism evidence="2 3">
    <name type="scientific">Austropuccinia psidii MF-1</name>
    <dbReference type="NCBI Taxonomy" id="1389203"/>
    <lineage>
        <taxon>Eukaryota</taxon>
        <taxon>Fungi</taxon>
        <taxon>Dikarya</taxon>
        <taxon>Basidiomycota</taxon>
        <taxon>Pucciniomycotina</taxon>
        <taxon>Pucciniomycetes</taxon>
        <taxon>Pucciniales</taxon>
        <taxon>Sphaerophragmiaceae</taxon>
        <taxon>Austropuccinia</taxon>
    </lineage>
</organism>
<feature type="compositionally biased region" description="Low complexity" evidence="1">
    <location>
        <begin position="11"/>
        <end position="24"/>
    </location>
</feature>
<evidence type="ECO:0000313" key="2">
    <source>
        <dbReference type="EMBL" id="MBW0467366.1"/>
    </source>
</evidence>
<gene>
    <name evidence="2" type="ORF">O181_007081</name>
</gene>
<evidence type="ECO:0000256" key="1">
    <source>
        <dbReference type="SAM" id="MobiDB-lite"/>
    </source>
</evidence>
<reference evidence="2" key="1">
    <citation type="submission" date="2021-03" db="EMBL/GenBank/DDBJ databases">
        <title>Draft genome sequence of rust myrtle Austropuccinia psidii MF-1, a brazilian biotype.</title>
        <authorList>
            <person name="Quecine M.C."/>
            <person name="Pachon D.M.R."/>
            <person name="Bonatelli M.L."/>
            <person name="Correr F.H."/>
            <person name="Franceschini L.M."/>
            <person name="Leite T.F."/>
            <person name="Margarido G.R.A."/>
            <person name="Almeida C.A."/>
            <person name="Ferrarezi J.A."/>
            <person name="Labate C.A."/>
        </authorList>
    </citation>
    <scope>NUCLEOTIDE SEQUENCE</scope>
    <source>
        <strain evidence="2">MF-1</strain>
    </source>
</reference>
<feature type="compositionally biased region" description="Polar residues" evidence="1">
    <location>
        <begin position="40"/>
        <end position="50"/>
    </location>
</feature>
<dbReference type="Proteomes" id="UP000765509">
    <property type="component" value="Unassembled WGS sequence"/>
</dbReference>
<dbReference type="AlphaFoldDB" id="A0A9Q3GHB0"/>
<keyword evidence="3" id="KW-1185">Reference proteome</keyword>
<dbReference type="EMBL" id="AVOT02001561">
    <property type="protein sequence ID" value="MBW0467366.1"/>
    <property type="molecule type" value="Genomic_DNA"/>
</dbReference>
<feature type="compositionally biased region" description="Polar residues" evidence="1">
    <location>
        <begin position="1"/>
        <end position="10"/>
    </location>
</feature>
<name>A0A9Q3GHB0_9BASI</name>
<feature type="region of interest" description="Disordered" evidence="1">
    <location>
        <begin position="1"/>
        <end position="105"/>
    </location>
</feature>
<comment type="caution">
    <text evidence="2">The sequence shown here is derived from an EMBL/GenBank/DDBJ whole genome shotgun (WGS) entry which is preliminary data.</text>
</comment>
<protein>
    <submittedName>
        <fullName evidence="2">Uncharacterized protein</fullName>
    </submittedName>
</protein>